<dbReference type="PROSITE" id="PS50060">
    <property type="entry name" value="MAM_2"/>
    <property type="match status" value="1"/>
</dbReference>
<dbReference type="SUPFAM" id="SSF51126">
    <property type="entry name" value="Pectin lyase-like"/>
    <property type="match status" value="1"/>
</dbReference>
<dbReference type="Gene3D" id="2.60.120.200">
    <property type="match status" value="1"/>
</dbReference>
<dbReference type="Gene3D" id="2.160.20.10">
    <property type="entry name" value="Single-stranded right-handed beta-helix, Pectin lyase-like"/>
    <property type="match status" value="1"/>
</dbReference>
<dbReference type="Proteomes" id="UP000005631">
    <property type="component" value="Chromosome"/>
</dbReference>
<accession>G8R5E6</accession>
<protein>
    <submittedName>
        <fullName evidence="6">MAM domain protein</fullName>
    </submittedName>
</protein>
<dbReference type="eggNOG" id="COG4932">
    <property type="taxonomic scope" value="Bacteria"/>
</dbReference>
<gene>
    <name evidence="6" type="ordered locus">Oweho_2246</name>
</gene>
<dbReference type="Gene3D" id="2.60.120.380">
    <property type="match status" value="2"/>
</dbReference>
<evidence type="ECO:0000313" key="7">
    <source>
        <dbReference type="Proteomes" id="UP000005631"/>
    </source>
</evidence>
<feature type="region of interest" description="Disordered" evidence="2">
    <location>
        <begin position="493"/>
        <end position="515"/>
    </location>
</feature>
<name>G8R5E6_OWEHD</name>
<proteinExistence type="predicted"/>
<dbReference type="InterPro" id="IPR011050">
    <property type="entry name" value="Pectin_lyase_fold/virulence"/>
</dbReference>
<dbReference type="Pfam" id="PF00629">
    <property type="entry name" value="MAM"/>
    <property type="match status" value="1"/>
</dbReference>
<dbReference type="PROSITE" id="PS50853">
    <property type="entry name" value="FN3"/>
    <property type="match status" value="4"/>
</dbReference>
<dbReference type="GO" id="GO:0005975">
    <property type="term" value="P:carbohydrate metabolic process"/>
    <property type="evidence" value="ECO:0007669"/>
    <property type="project" value="UniProtKB-ARBA"/>
</dbReference>
<dbReference type="eggNOG" id="COG3291">
    <property type="taxonomic scope" value="Bacteria"/>
</dbReference>
<dbReference type="SUPFAM" id="SSF49899">
    <property type="entry name" value="Concanavalin A-like lectins/glucanases"/>
    <property type="match status" value="1"/>
</dbReference>
<dbReference type="NCBIfam" id="NF038128">
    <property type="entry name" value="choice_anch_J"/>
    <property type="match status" value="1"/>
</dbReference>
<dbReference type="SMART" id="SM00060">
    <property type="entry name" value="FN3"/>
    <property type="match status" value="4"/>
</dbReference>
<organism evidence="6 7">
    <name type="scientific">Owenweeksia hongkongensis (strain DSM 17368 / CIP 108786 / JCM 12287 / NRRL B-23963 / UST20020801)</name>
    <dbReference type="NCBI Taxonomy" id="926562"/>
    <lineage>
        <taxon>Bacteria</taxon>
        <taxon>Pseudomonadati</taxon>
        <taxon>Bacteroidota</taxon>
        <taxon>Flavobacteriia</taxon>
        <taxon>Flavobacteriales</taxon>
        <taxon>Owenweeksiaceae</taxon>
        <taxon>Owenweeksia</taxon>
    </lineage>
</organism>
<dbReference type="InterPro" id="IPR013783">
    <property type="entry name" value="Ig-like_fold"/>
</dbReference>
<dbReference type="HOGENOM" id="CLU_230180_0_0_10"/>
<dbReference type="PATRIC" id="fig|926562.3.peg.2262"/>
<dbReference type="InterPro" id="IPR026444">
    <property type="entry name" value="Secre_tail"/>
</dbReference>
<dbReference type="GO" id="GO:0016020">
    <property type="term" value="C:membrane"/>
    <property type="evidence" value="ECO:0007669"/>
    <property type="project" value="InterPro"/>
</dbReference>
<keyword evidence="1 3" id="KW-0732">Signal</keyword>
<reference evidence="6 7" key="1">
    <citation type="journal article" date="2012" name="Stand. Genomic Sci.">
        <title>Genome sequence of the orange-pigmented seawater bacterium Owenweeksia hongkongensis type strain (UST20020801(T)).</title>
        <authorList>
            <person name="Riedel T."/>
            <person name="Held B."/>
            <person name="Nolan M."/>
            <person name="Lucas S."/>
            <person name="Lapidus A."/>
            <person name="Tice H."/>
            <person name="Del Rio T.G."/>
            <person name="Cheng J.F."/>
            <person name="Han C."/>
            <person name="Tapia R."/>
            <person name="Goodwin L.A."/>
            <person name="Pitluck S."/>
            <person name="Liolios K."/>
            <person name="Mavromatis K."/>
            <person name="Pagani I."/>
            <person name="Ivanova N."/>
            <person name="Mikhailova N."/>
            <person name="Pati A."/>
            <person name="Chen A."/>
            <person name="Palaniappan K."/>
            <person name="Rohde M."/>
            <person name="Tindall B.J."/>
            <person name="Detter J.C."/>
            <person name="Goker M."/>
            <person name="Woyke T."/>
            <person name="Bristow J."/>
            <person name="Eisen J.A."/>
            <person name="Markowitz V."/>
            <person name="Hugenholtz P."/>
            <person name="Klenk H.P."/>
            <person name="Kyrpides N.C."/>
        </authorList>
    </citation>
    <scope>NUCLEOTIDE SEQUENCE</scope>
    <source>
        <strain evidence="7">DSM 17368 / JCM 12287 / NRRL B-23963</strain>
    </source>
</reference>
<feature type="domain" description="Fibronectin type-III" evidence="5">
    <location>
        <begin position="366"/>
        <end position="457"/>
    </location>
</feature>
<dbReference type="CDD" id="cd00063">
    <property type="entry name" value="FN3"/>
    <property type="match status" value="3"/>
</dbReference>
<dbReference type="KEGG" id="oho:Oweho_2246"/>
<evidence type="ECO:0000256" key="1">
    <source>
        <dbReference type="ARBA" id="ARBA00022729"/>
    </source>
</evidence>
<evidence type="ECO:0000313" key="6">
    <source>
        <dbReference type="EMBL" id="AEV33220.1"/>
    </source>
</evidence>
<dbReference type="SMART" id="SM00137">
    <property type="entry name" value="MAM"/>
    <property type="match status" value="1"/>
</dbReference>
<dbReference type="GO" id="GO:0004553">
    <property type="term" value="F:hydrolase activity, hydrolyzing O-glycosyl compounds"/>
    <property type="evidence" value="ECO:0007669"/>
    <property type="project" value="UniProtKB-ARBA"/>
</dbReference>
<dbReference type="Gene3D" id="2.60.40.10">
    <property type="entry name" value="Immunoglobulins"/>
    <property type="match status" value="4"/>
</dbReference>
<evidence type="ECO:0000256" key="3">
    <source>
        <dbReference type="SAM" id="SignalP"/>
    </source>
</evidence>
<dbReference type="EMBL" id="CP003156">
    <property type="protein sequence ID" value="AEV33220.1"/>
    <property type="molecule type" value="Genomic_DNA"/>
</dbReference>
<dbReference type="SMART" id="SM00710">
    <property type="entry name" value="PbH1"/>
    <property type="match status" value="4"/>
</dbReference>
<dbReference type="SUPFAM" id="SSF49265">
    <property type="entry name" value="Fibronectin type III"/>
    <property type="match status" value="4"/>
</dbReference>
<dbReference type="InterPro" id="IPR000998">
    <property type="entry name" value="MAM_dom"/>
</dbReference>
<dbReference type="NCBIfam" id="TIGR04183">
    <property type="entry name" value="Por_Secre_tail"/>
    <property type="match status" value="1"/>
</dbReference>
<dbReference type="InterPro" id="IPR012334">
    <property type="entry name" value="Pectin_lyas_fold"/>
</dbReference>
<feature type="signal peptide" evidence="3">
    <location>
        <begin position="1"/>
        <end position="21"/>
    </location>
</feature>
<feature type="domain" description="Fibronectin type-III" evidence="5">
    <location>
        <begin position="637"/>
        <end position="725"/>
    </location>
</feature>
<feature type="domain" description="MAM" evidence="4">
    <location>
        <begin position="459"/>
        <end position="637"/>
    </location>
</feature>
<dbReference type="InterPro" id="IPR006626">
    <property type="entry name" value="PbH1"/>
</dbReference>
<keyword evidence="7" id="KW-1185">Reference proteome</keyword>
<dbReference type="InterPro" id="IPR003961">
    <property type="entry name" value="FN3_dom"/>
</dbReference>
<feature type="domain" description="Fibronectin type-III" evidence="5">
    <location>
        <begin position="1158"/>
        <end position="1248"/>
    </location>
</feature>
<feature type="domain" description="Fibronectin type-III" evidence="5">
    <location>
        <begin position="151"/>
        <end position="239"/>
    </location>
</feature>
<dbReference type="STRING" id="926562.Oweho_2246"/>
<dbReference type="Pfam" id="PF18962">
    <property type="entry name" value="Por_Secre_tail"/>
    <property type="match status" value="1"/>
</dbReference>
<dbReference type="InterPro" id="IPR013320">
    <property type="entry name" value="ConA-like_dom_sf"/>
</dbReference>
<evidence type="ECO:0000256" key="2">
    <source>
        <dbReference type="SAM" id="MobiDB-lite"/>
    </source>
</evidence>
<evidence type="ECO:0000259" key="4">
    <source>
        <dbReference type="PROSITE" id="PS50060"/>
    </source>
</evidence>
<dbReference type="RefSeq" id="WP_014202569.1">
    <property type="nucleotide sequence ID" value="NC_016599.1"/>
</dbReference>
<evidence type="ECO:0000259" key="5">
    <source>
        <dbReference type="PROSITE" id="PS50853"/>
    </source>
</evidence>
<dbReference type="OrthoDB" id="608579at2"/>
<feature type="chain" id="PRO_5003515530" evidence="3">
    <location>
        <begin position="22"/>
        <end position="2298"/>
    </location>
</feature>
<dbReference type="InterPro" id="IPR036116">
    <property type="entry name" value="FN3_sf"/>
</dbReference>
<sequence length="2298" mass="239549">MRRRILLMTMLIISYCQVIVAQNTCATATLITSNGTISAPGPSTGGGCYNCGSATDANWYQWTATADGLLDVSACGLTATDTRLWVYSGTCAGLTQVAADDDACTSSDGFASAVTAIPITNGTTYYLEWDNRWSTAAFQFNFTFTAVSCLPPSALGVESNTATTADIYWTSGGASNWDVEYGLIGFSPGSGTIVNATNDSITLTGLTANSVYEFYVRDSCGVGNSSGWVGPIVFGLNNTCATATILTAGGTYWAAGPTSGGGCNNCGTATNANWYQWTAPGNGLLDISACGLSGNDTRLWVYDGSCGSLTQVGADDDACTSADGFASAVIGLAVTNGTTYYLEWDDRWDSDPFQFSIAFTLVSCNAPSALGVSNATATGVDLYWTAGGATDWNVEYGLSGFTPGTGTLTNATNDTVSVSGLTAATAYEFYVRDSCAVGNVSSWVGPFGFKTGFTPPMPLSCTVGNPIVVFTEEFDAVNGWTGDINGGNDTWEIPGAPTSSNTGPDDEHSGPAGSFMNFEASNTSVSSGQVVSPAIDLTTAMGDAELSFWMHAYGANMGRLTVGVGTSATGPFTPVFTWAGQYQTSGSDPWVNIGADLSAYIGQTIYIQFHQLDSVSGFTGDMSIDLVEVSACISCPNPTALGATNITSTGADLYWTTGGASNWNVEYGTTGFTPGTGTMVNAINDTVSIGSLSSLTTYEFYVRDSCAVGDVSGWVGPYTFMTPCAVVLSGTYTINGAQPTGGTNYNTFAEAAYDLNNCGISSAVTFNVQAGLYVDQLHLNGVPGTSVSNTITFNGVGGDTLVWDGNGEQGTVIIENTSHVTLQNMLIANQASSEAWGVLLIDNSDTVTIDNCIIAMDSTSTSTDVSAVLVSNSYINDLTEGADVDGLTINNCLIIGGYYAMNFEGVGSGTYSKDYNVTNTVIRNFYAAGIYVDEIQDFTCVGNTMETSRGTAADGLYTFDINNFVFEENVINVPDYGLYIVDGNDGFTPTSNSRVVNNMITSTGDYGMYLNDFESTEVYHNSVVGEPAIRINDQINLDVRNNIFVSIGDFAFESDDALTATDVLDYNIYFSTGANAFDVGPTVYADLALWQGGDLTKNVNSIEGDPIFYGATDLHLLGTIANNSGDATVGVLVDIDNDVRSLTAPDIGADEYAPASCVPSSVLMVANVYADSATVYWTPGTGQHYNIEYGTAGFTAGTGTLVTGVVDTFYTITGLTPNTAYDFYLQDSCGLTDVSVWAGPESFITFPVPVTVPYTEDFEGATNDMAISSGSDAFAAVDTFGCASTNAILFTGGSSAGWSGSSSSTGTSVNQAWVVNTTKHSQALLLVDATANTGTLMLEFDLRQEYSYGQGYNWFRVLINDTDQVTPDYHASASTGDVCARMSIDISAYTGTMFSVKFQGANKYAIGTGTANGDNAFLDNVSIYQPAVAGCSPFTSNIPNDTICAPGFTGFTSNTGSSVVYLDTALGQITNAGDTLRIITNSDTTLSLIEAAPTSVTGHVGPLSSIVTAGYGYFSNGQWISILDTVRIDSMTVNANGVVEANLRIWTDDPANGGTLVQRGKTFTTGSATGDYQVSVGAVLLPGSYFINVEFTGGTGQLFRATGGASYPYVLAGLMSIDSTNFSSQARIYYTFDLVATKVCLGAPVLATSYIRGLSAGSDQSLILCDNGSAEDLTTYLSQGADLGGTFVSSNASAAISGNMFDPTLLTAGTYQVYYTTVATATCPSDSALFTVEIQACLSCVGLTTPTLTPDTICGSGVVNLMATQSGTDIVWFNPQNRVEGYGTTLSTTISATTQFVAQAILSSGPSITAGPSQSLSVNAYPTANFTNGQYISVAQDVRIDSAVFAVNGPLDFVVAIQDAQRTDTLQVSNLISFTAGDTSAKEIGIYLSPGNYFINTIPISGTGILWRPTAGANFPYGAPNILSVDSSDFGPTRLYYLYDMKVSAACLSAPDSTFGVIVSGTNAGTSDSVSVCGSNTMVDLSSYLGSFDMGGTWYDDDATGAMSTSGMFDASMVSTGVYNFTYALPSASGCPGDSATITVTVASPNTAGMDTTASACTSQTALPLRPLLPGSAPGGSWIDVDNSGALVGNSFFVSGVSVGTYRFTYYTAAGICPADSATVTVVVSAGVSAGTFANDTICNDASPLDLNTLLDATATTGGTWKEVSASGGLSGSMFNPGAVVAGQSYVLRYVVSNACGMDSAEVSLYVEDCTVGLKDYVASNLVMYPNPTSGNLTIEMTGEDMKDMNVQVYGLSGKLLISSEFEDTKKATIDLTAMPKGVYTIKVFTNRGMVVRQVTKM</sequence>